<accession>C5R9K6</accession>
<gene>
    <name evidence="2" type="ORF">HMPREF0877_0651</name>
</gene>
<dbReference type="EMBL" id="ACKU01000008">
    <property type="protein sequence ID" value="EER75106.1"/>
    <property type="molecule type" value="Genomic_DNA"/>
</dbReference>
<evidence type="ECO:0000313" key="2">
    <source>
        <dbReference type="EMBL" id="EER75106.1"/>
    </source>
</evidence>
<keyword evidence="1" id="KW-0472">Membrane</keyword>
<evidence type="ECO:0000256" key="1">
    <source>
        <dbReference type="SAM" id="Phobius"/>
    </source>
</evidence>
<protein>
    <submittedName>
        <fullName evidence="2">Uncharacterized protein</fullName>
    </submittedName>
</protein>
<proteinExistence type="predicted"/>
<dbReference type="AlphaFoldDB" id="C5R9K6"/>
<organism evidence="2 3">
    <name type="scientific">Weissella paramesenteroides ATCC 33313</name>
    <dbReference type="NCBI Taxonomy" id="585506"/>
    <lineage>
        <taxon>Bacteria</taxon>
        <taxon>Bacillati</taxon>
        <taxon>Bacillota</taxon>
        <taxon>Bacilli</taxon>
        <taxon>Lactobacillales</taxon>
        <taxon>Lactobacillaceae</taxon>
        <taxon>Weissella</taxon>
    </lineage>
</organism>
<evidence type="ECO:0000313" key="3">
    <source>
        <dbReference type="Proteomes" id="UP000004528"/>
    </source>
</evidence>
<keyword evidence="1" id="KW-1133">Transmembrane helix</keyword>
<dbReference type="Proteomes" id="UP000004528">
    <property type="component" value="Unassembled WGS sequence"/>
</dbReference>
<sequence length="104" mass="11660">MNNTDLNDLSNLINSANSVISSATDLSQVTSEITQQFSNMDKVYTNAFNQLSNNISQNFVTLDHFNSAMSSIAIWLLLLLVWNSILTIVLIVWAVKRRRAIKGK</sequence>
<feature type="transmembrane region" description="Helical" evidence="1">
    <location>
        <begin position="72"/>
        <end position="95"/>
    </location>
</feature>
<keyword evidence="1" id="KW-0812">Transmembrane</keyword>
<name>C5R9K6_WEIPA</name>
<dbReference type="RefSeq" id="WP_002828194.1">
    <property type="nucleotide sequence ID" value="NZ_GG697129.1"/>
</dbReference>
<reference evidence="2 3" key="1">
    <citation type="submission" date="2009-04" db="EMBL/GenBank/DDBJ databases">
        <authorList>
            <person name="Qin X."/>
            <person name="Bachman B."/>
            <person name="Battles P."/>
            <person name="Bell A."/>
            <person name="Bess C."/>
            <person name="Bickham C."/>
            <person name="Chaboub L."/>
            <person name="Chen D."/>
            <person name="Coyle M."/>
            <person name="Deiros D.R."/>
            <person name="Dinh H."/>
            <person name="Forbes L."/>
            <person name="Fowler G."/>
            <person name="Francisco L."/>
            <person name="Fu Q."/>
            <person name="Gubbala S."/>
            <person name="Hale W."/>
            <person name="Han Y."/>
            <person name="Hemphill L."/>
            <person name="Highlander S.K."/>
            <person name="Hirani K."/>
            <person name="Hogues M."/>
            <person name="Jackson L."/>
            <person name="Jakkamsetti A."/>
            <person name="Javaid M."/>
            <person name="Jiang H."/>
            <person name="Korchina V."/>
            <person name="Kovar C."/>
            <person name="Lara F."/>
            <person name="Lee S."/>
            <person name="Mata R."/>
            <person name="Mathew T."/>
            <person name="Moen C."/>
            <person name="Morales K."/>
            <person name="Munidasa M."/>
            <person name="Nazareth L."/>
            <person name="Ngo R."/>
            <person name="Nguyen L."/>
            <person name="Okwuonu G."/>
            <person name="Ongeri F."/>
            <person name="Patil S."/>
            <person name="Petrosino J."/>
            <person name="Pham C."/>
            <person name="Pham P."/>
            <person name="Pu L.-L."/>
            <person name="Puazo M."/>
            <person name="Raj R."/>
            <person name="Reid J."/>
            <person name="Rouhana J."/>
            <person name="Saada N."/>
            <person name="Shang Y."/>
            <person name="Simmons D."/>
            <person name="Thornton R."/>
            <person name="Warren J."/>
            <person name="Weissenberger G."/>
            <person name="Zhang J."/>
            <person name="Zhang L."/>
            <person name="Zhou C."/>
            <person name="Zhu D."/>
            <person name="Muzny D."/>
            <person name="Worley K."/>
            <person name="Gibbs R."/>
        </authorList>
    </citation>
    <scope>NUCLEOTIDE SEQUENCE [LARGE SCALE GENOMIC DNA]</scope>
    <source>
        <strain evidence="2 3">ATCC 33313</strain>
    </source>
</reference>
<dbReference type="HOGENOM" id="CLU_2248986_0_0_9"/>
<comment type="caution">
    <text evidence="2">The sequence shown here is derived from an EMBL/GenBank/DDBJ whole genome shotgun (WGS) entry which is preliminary data.</text>
</comment>
<keyword evidence="3" id="KW-1185">Reference proteome</keyword>